<evidence type="ECO:0000256" key="2">
    <source>
        <dbReference type="SAM" id="Phobius"/>
    </source>
</evidence>
<dbReference type="Pfam" id="PF03372">
    <property type="entry name" value="Exo_endo_phos"/>
    <property type="match status" value="1"/>
</dbReference>
<dbReference type="SUPFAM" id="SSF56219">
    <property type="entry name" value="DNase I-like"/>
    <property type="match status" value="1"/>
</dbReference>
<evidence type="ECO:0000259" key="3">
    <source>
        <dbReference type="Pfam" id="PF03372"/>
    </source>
</evidence>
<evidence type="ECO:0000256" key="1">
    <source>
        <dbReference type="SAM" id="MobiDB-lite"/>
    </source>
</evidence>
<feature type="transmembrane region" description="Helical" evidence="2">
    <location>
        <begin position="75"/>
        <end position="94"/>
    </location>
</feature>
<dbReference type="InterPro" id="IPR005135">
    <property type="entry name" value="Endo/exonuclease/phosphatase"/>
</dbReference>
<feature type="transmembrane region" description="Helical" evidence="2">
    <location>
        <begin position="51"/>
        <end position="68"/>
    </location>
</feature>
<dbReference type="RefSeq" id="WP_078493088.1">
    <property type="nucleotide sequence ID" value="NZ_KL503830.1"/>
</dbReference>
<keyword evidence="2" id="KW-0812">Transmembrane</keyword>
<dbReference type="EMBL" id="JJMG01000230">
    <property type="protein sequence ID" value="KEG38323.1"/>
    <property type="molecule type" value="Genomic_DNA"/>
</dbReference>
<evidence type="ECO:0000313" key="4">
    <source>
        <dbReference type="EMBL" id="KEG38323.1"/>
    </source>
</evidence>
<organism evidence="4 5">
    <name type="scientific">Streptomyces griseorubens</name>
    <dbReference type="NCBI Taxonomy" id="66897"/>
    <lineage>
        <taxon>Bacteria</taxon>
        <taxon>Bacillati</taxon>
        <taxon>Actinomycetota</taxon>
        <taxon>Actinomycetes</taxon>
        <taxon>Kitasatosporales</taxon>
        <taxon>Streptomycetaceae</taxon>
        <taxon>Streptomyces</taxon>
        <taxon>Streptomyces althioticus group</taxon>
    </lineage>
</organism>
<dbReference type="Gene3D" id="3.60.10.10">
    <property type="entry name" value="Endonuclease/exonuclease/phosphatase"/>
    <property type="match status" value="1"/>
</dbReference>
<feature type="domain" description="Endonuclease/exonuclease/phosphatase" evidence="3">
    <location>
        <begin position="106"/>
        <end position="307"/>
    </location>
</feature>
<keyword evidence="2" id="KW-0472">Membrane</keyword>
<sequence>MTTTPAPTAAPAGRPRGLLTTTCAVLLAAVLARPGWIPTAPGHLGSLTDTMLPWTALALPALLAAALLRRSRTALAAVALPLALWLTAFGGTLADKSAPGGDLTVVSHNVNQDNPDPRDTARRLLAAHPDILALEELSPETAPAFARALTPAYRHHFHQGTVGIWSVHPLRDARILPIMPWSRALRATAETPHGPLTVYVAHLPSVRVHPTAGFTTAARDAALRRLTAHIRAEKAPRSLLVGDLNGSAGDRALRPLTSRFASAQETAGAGFGFTWPSGFPVVRIDQILVRGVRATSARTLPATRSDHLPVAATITFRRARAHDLSNGGGQSDELRAATGSSLQADHRAGPAALPRRSA</sequence>
<accession>A0ABR4STA7</accession>
<keyword evidence="2" id="KW-1133">Transmembrane helix</keyword>
<feature type="region of interest" description="Disordered" evidence="1">
    <location>
        <begin position="323"/>
        <end position="358"/>
    </location>
</feature>
<keyword evidence="5" id="KW-1185">Reference proteome</keyword>
<proteinExistence type="predicted"/>
<evidence type="ECO:0000313" key="5">
    <source>
        <dbReference type="Proteomes" id="UP000027632"/>
    </source>
</evidence>
<comment type="caution">
    <text evidence="4">The sequence shown here is derived from an EMBL/GenBank/DDBJ whole genome shotgun (WGS) entry which is preliminary data.</text>
</comment>
<dbReference type="InterPro" id="IPR036691">
    <property type="entry name" value="Endo/exonu/phosph_ase_sf"/>
</dbReference>
<name>A0ABR4STA7_9ACTN</name>
<dbReference type="Proteomes" id="UP000027632">
    <property type="component" value="Unassembled WGS sequence"/>
</dbReference>
<reference evidence="4 5" key="1">
    <citation type="submission" date="2014-04" db="EMBL/GenBank/DDBJ databases">
        <title>Draft genome sequence of the novel Streptomyces griseorubens JSD-1 playing a role in carbon and nitrogen cycle.</title>
        <authorList>
            <consortium name="Shanghai Jiao Tong University"/>
            <person name="Feng H."/>
            <person name="Sun Y."/>
            <person name="Zhi Y."/>
            <person name="Mao L."/>
            <person name="Luo Y."/>
            <person name="Wei X."/>
            <person name="Zhou P."/>
        </authorList>
    </citation>
    <scope>NUCLEOTIDE SEQUENCE [LARGE SCALE GENOMIC DNA]</scope>
    <source>
        <strain evidence="4 5">JSD-1</strain>
    </source>
</reference>
<protein>
    <submittedName>
        <fullName evidence="4">Membrane protein</fullName>
    </submittedName>
</protein>
<gene>
    <name evidence="4" type="ORF">DJ64_22515</name>
</gene>